<feature type="domain" description="Protein FecR C-terminal" evidence="3">
    <location>
        <begin position="330"/>
        <end position="398"/>
    </location>
</feature>
<dbReference type="PANTHER" id="PTHR30273:SF2">
    <property type="entry name" value="PROTEIN FECR"/>
    <property type="match status" value="1"/>
</dbReference>
<dbReference type="EMBL" id="JPIU01000040">
    <property type="protein sequence ID" value="KIO43978.1"/>
    <property type="molecule type" value="Genomic_DNA"/>
</dbReference>
<dbReference type="FunFam" id="2.60.120.1440:FF:000001">
    <property type="entry name" value="Putative anti-sigma factor"/>
    <property type="match status" value="1"/>
</dbReference>
<dbReference type="Pfam" id="PF04773">
    <property type="entry name" value="FecR"/>
    <property type="match status" value="1"/>
</dbReference>
<protein>
    <recommendedName>
        <fullName evidence="6">DUF4974 domain-containing protein</fullName>
    </recommendedName>
</protein>
<proteinExistence type="predicted"/>
<evidence type="ECO:0008006" key="6">
    <source>
        <dbReference type="Google" id="ProtNLM"/>
    </source>
</evidence>
<dbReference type="Proteomes" id="UP000031980">
    <property type="component" value="Unassembled WGS sequence"/>
</dbReference>
<reference evidence="4 5" key="1">
    <citation type="submission" date="2014-07" db="EMBL/GenBank/DDBJ databases">
        <title>Porphyromonadaceae bacterium OUH 308042 = ATCC BAA-2681 = DSM 28342 draft genome.</title>
        <authorList>
            <person name="Sydenham T.V."/>
            <person name="Hasman H."/>
            <person name="Justensen U.S."/>
        </authorList>
    </citation>
    <scope>NUCLEOTIDE SEQUENCE [LARGE SCALE GENOMIC DNA]</scope>
    <source>
        <strain evidence="4 5">OUH 308042</strain>
    </source>
</reference>
<feature type="transmembrane region" description="Helical" evidence="1">
    <location>
        <begin position="88"/>
        <end position="111"/>
    </location>
</feature>
<name>A0A0C3MC29_9PORP</name>
<dbReference type="InterPro" id="IPR006860">
    <property type="entry name" value="FecR"/>
</dbReference>
<evidence type="ECO:0000313" key="4">
    <source>
        <dbReference type="EMBL" id="KIO43978.1"/>
    </source>
</evidence>
<feature type="domain" description="FecR protein" evidence="2">
    <location>
        <begin position="188"/>
        <end position="283"/>
    </location>
</feature>
<accession>A0A0C3MC29</accession>
<dbReference type="Pfam" id="PF16344">
    <property type="entry name" value="FecR_C"/>
    <property type="match status" value="1"/>
</dbReference>
<evidence type="ECO:0000313" key="5">
    <source>
        <dbReference type="Proteomes" id="UP000031980"/>
    </source>
</evidence>
<dbReference type="GO" id="GO:0016989">
    <property type="term" value="F:sigma factor antagonist activity"/>
    <property type="evidence" value="ECO:0007669"/>
    <property type="project" value="TreeGrafter"/>
</dbReference>
<sequence length="401" mass="45284">MVVDRARLLAEIIIRVKLRRASLEEREELGKWLDESDENRQLYKSIIRGESIAKRLKLEDEINRTTSFDEVHKEISGKLLAGKRQKRYFVLGGSVVAASVVVACMLLIFGLEKQQKESSPVMAGQEKVEINPAKGKVMLVLENGKQINLSNSLPDTLHLSSVAMIGEKGKLSYRMTADSLPVEEVIHKIVTTVGGDYQLVLSDGTKVWLNAESEIDYPIEFLGDKREVFLKGEAYFEVAPDPEKPFIVKTTSMQTRVLGTSFNINAYENEPNVYTTLLTGKVEVMLNKRGNASPVVLKPAMQLKLDKESGDFSVEKVRVEEITAWRYGVFMFAEDDIEVVTRMLSRWYDVKFVFDGERKGPHTFSGRMSKDDKLNEILEMLTLTGGPEFKIEGNTVHIIEK</sequence>
<dbReference type="InterPro" id="IPR012373">
    <property type="entry name" value="Ferrdict_sens_TM"/>
</dbReference>
<dbReference type="PANTHER" id="PTHR30273">
    <property type="entry name" value="PERIPLASMIC SIGNAL SENSOR AND SIGMA FACTOR ACTIVATOR FECR-RELATED"/>
    <property type="match status" value="1"/>
</dbReference>
<dbReference type="Gene3D" id="3.55.50.30">
    <property type="match status" value="1"/>
</dbReference>
<keyword evidence="1" id="KW-0472">Membrane</keyword>
<keyword evidence="1" id="KW-1133">Transmembrane helix</keyword>
<evidence type="ECO:0000259" key="2">
    <source>
        <dbReference type="Pfam" id="PF04773"/>
    </source>
</evidence>
<evidence type="ECO:0000259" key="3">
    <source>
        <dbReference type="Pfam" id="PF16344"/>
    </source>
</evidence>
<gene>
    <name evidence="4" type="ORF">BA92_11340</name>
</gene>
<dbReference type="AlphaFoldDB" id="A0A0C3MC29"/>
<dbReference type="RefSeq" id="WP_041505383.1">
    <property type="nucleotide sequence ID" value="NZ_JPIU01000040.1"/>
</dbReference>
<evidence type="ECO:0000256" key="1">
    <source>
        <dbReference type="SAM" id="Phobius"/>
    </source>
</evidence>
<keyword evidence="1" id="KW-0812">Transmembrane</keyword>
<dbReference type="Gene3D" id="2.60.120.1440">
    <property type="match status" value="1"/>
</dbReference>
<comment type="caution">
    <text evidence="4">The sequence shown here is derived from an EMBL/GenBank/DDBJ whole genome shotgun (WGS) entry which is preliminary data.</text>
</comment>
<dbReference type="InterPro" id="IPR032508">
    <property type="entry name" value="FecR_C"/>
</dbReference>
<keyword evidence="5" id="KW-1185">Reference proteome</keyword>
<organism evidence="4 5">
    <name type="scientific">Sanguibacteroides justesenii</name>
    <dbReference type="NCBI Taxonomy" id="1547597"/>
    <lineage>
        <taxon>Bacteria</taxon>
        <taxon>Pseudomonadati</taxon>
        <taxon>Bacteroidota</taxon>
        <taxon>Bacteroidia</taxon>
        <taxon>Bacteroidales</taxon>
        <taxon>Porphyromonadaceae</taxon>
        <taxon>Sanguibacteroides</taxon>
    </lineage>
</organism>